<evidence type="ECO:0000313" key="1">
    <source>
        <dbReference type="EMBL" id="ODQ67844.1"/>
    </source>
</evidence>
<dbReference type="AlphaFoldDB" id="A0A1E3PRG1"/>
<dbReference type="EMBL" id="KV454406">
    <property type="protein sequence ID" value="ODQ67844.1"/>
    <property type="molecule type" value="Genomic_DNA"/>
</dbReference>
<reference evidence="1 2" key="1">
    <citation type="journal article" date="2016" name="Proc. Natl. Acad. Sci. U.S.A.">
        <title>Comparative genomics of biotechnologically important yeasts.</title>
        <authorList>
            <person name="Riley R."/>
            <person name="Haridas S."/>
            <person name="Wolfe K.H."/>
            <person name="Lopes M.R."/>
            <person name="Hittinger C.T."/>
            <person name="Goeker M."/>
            <person name="Salamov A.A."/>
            <person name="Wisecaver J.H."/>
            <person name="Long T.M."/>
            <person name="Calvey C.H."/>
            <person name="Aerts A.L."/>
            <person name="Barry K.W."/>
            <person name="Choi C."/>
            <person name="Clum A."/>
            <person name="Coughlan A.Y."/>
            <person name="Deshpande S."/>
            <person name="Douglass A.P."/>
            <person name="Hanson S.J."/>
            <person name="Klenk H.-P."/>
            <person name="LaButti K.M."/>
            <person name="Lapidus A."/>
            <person name="Lindquist E.A."/>
            <person name="Lipzen A.M."/>
            <person name="Meier-Kolthoff J.P."/>
            <person name="Ohm R.A."/>
            <person name="Otillar R.P."/>
            <person name="Pangilinan J.L."/>
            <person name="Peng Y."/>
            <person name="Rokas A."/>
            <person name="Rosa C.A."/>
            <person name="Scheuner C."/>
            <person name="Sibirny A.A."/>
            <person name="Slot J.C."/>
            <person name="Stielow J.B."/>
            <person name="Sun H."/>
            <person name="Kurtzman C.P."/>
            <person name="Blackwell M."/>
            <person name="Grigoriev I.V."/>
            <person name="Jeffries T.W."/>
        </authorList>
    </citation>
    <scope>NUCLEOTIDE SEQUENCE [LARGE SCALE GENOMIC DNA]</scope>
    <source>
        <strain evidence="1 2">DSM 6958</strain>
    </source>
</reference>
<sequence length="109" mass="12484">MMICFDDTAVSIKISVRSQLIKDLSEEFMKVDNGVLSDIEQKLPEIINKAFTSMGEFQNSNLIESVLLKYLRDFFMCNFNQQINLKQTSIESLLLVKFSLNYSDLSNSA</sequence>
<dbReference type="Proteomes" id="UP000095009">
    <property type="component" value="Unassembled WGS sequence"/>
</dbReference>
<protein>
    <submittedName>
        <fullName evidence="1">Uncharacterized protein</fullName>
    </submittedName>
</protein>
<evidence type="ECO:0000313" key="2">
    <source>
        <dbReference type="Proteomes" id="UP000095009"/>
    </source>
</evidence>
<accession>A0A1E3PRG1</accession>
<keyword evidence="2" id="KW-1185">Reference proteome</keyword>
<gene>
    <name evidence="1" type="ORF">NADFUDRAFT_48508</name>
</gene>
<proteinExistence type="predicted"/>
<organism evidence="1 2">
    <name type="scientific">Nadsonia fulvescens var. elongata DSM 6958</name>
    <dbReference type="NCBI Taxonomy" id="857566"/>
    <lineage>
        <taxon>Eukaryota</taxon>
        <taxon>Fungi</taxon>
        <taxon>Dikarya</taxon>
        <taxon>Ascomycota</taxon>
        <taxon>Saccharomycotina</taxon>
        <taxon>Dipodascomycetes</taxon>
        <taxon>Dipodascales</taxon>
        <taxon>Dipodascales incertae sedis</taxon>
        <taxon>Nadsonia</taxon>
    </lineage>
</organism>
<name>A0A1E3PRG1_9ASCO</name>